<proteinExistence type="predicted"/>
<evidence type="ECO:0000313" key="2">
    <source>
        <dbReference type="EMBL" id="KAA9346131.1"/>
    </source>
</evidence>
<dbReference type="PANTHER" id="PTHR34387:SF1">
    <property type="entry name" value="PERIPLASMIC IMMUNOGENIC PROTEIN"/>
    <property type="match status" value="1"/>
</dbReference>
<dbReference type="Gene3D" id="3.30.110.170">
    <property type="entry name" value="Protein of unknown function (DUF541), domain 1"/>
    <property type="match status" value="1"/>
</dbReference>
<evidence type="ECO:0000256" key="1">
    <source>
        <dbReference type="SAM" id="SignalP"/>
    </source>
</evidence>
<dbReference type="Gene3D" id="3.30.70.2970">
    <property type="entry name" value="Protein of unknown function (DUF541), domain 2"/>
    <property type="match status" value="1"/>
</dbReference>
<feature type="signal peptide" evidence="1">
    <location>
        <begin position="1"/>
        <end position="21"/>
    </location>
</feature>
<dbReference type="InterPro" id="IPR052022">
    <property type="entry name" value="26kDa_periplasmic_antigen"/>
</dbReference>
<dbReference type="EMBL" id="VTWT01000001">
    <property type="protein sequence ID" value="KAA9346131.1"/>
    <property type="molecule type" value="Genomic_DNA"/>
</dbReference>
<gene>
    <name evidence="2" type="ORF">F0P94_03345</name>
</gene>
<dbReference type="Proteomes" id="UP000326570">
    <property type="component" value="Unassembled WGS sequence"/>
</dbReference>
<name>A0A5N1J5E8_9BACT</name>
<sequence>MKTRKLLSALLLSFIALTSFAQLPKPQPQTTPYPPLVTVSGTGEVKVQPNEIMLSLAVDVRGKTLDEARKQNDEKVASVLAYLKKYGVESKDVQTTYMSVQPIYHSGEYGQTNPDFYSTQKSVNVLIRKIDKFDDLLTGIYKAGANRVDGIEFRTSELKKHREQARKLAVQAAKEKAISLTGELGTKIGRVYAINENSGVGYPMPYRGMAGGMYNKMAEASMSDQSGPTIAGGQIIISSTVEASFVIEQ</sequence>
<dbReference type="AlphaFoldDB" id="A0A5N1J5E8"/>
<organism evidence="2 3">
    <name type="scientific">Adhaeribacter soli</name>
    <dbReference type="NCBI Taxonomy" id="2607655"/>
    <lineage>
        <taxon>Bacteria</taxon>
        <taxon>Pseudomonadati</taxon>
        <taxon>Bacteroidota</taxon>
        <taxon>Cytophagia</taxon>
        <taxon>Cytophagales</taxon>
        <taxon>Hymenobacteraceae</taxon>
        <taxon>Adhaeribacter</taxon>
    </lineage>
</organism>
<reference evidence="2 3" key="1">
    <citation type="submission" date="2019-09" db="EMBL/GenBank/DDBJ databases">
        <title>Genome sequence of Adhaeribacter sp. M2.</title>
        <authorList>
            <person name="Srinivasan S."/>
        </authorList>
    </citation>
    <scope>NUCLEOTIDE SEQUENCE [LARGE SCALE GENOMIC DNA]</scope>
    <source>
        <strain evidence="2 3">M2</strain>
    </source>
</reference>
<dbReference type="Pfam" id="PF04402">
    <property type="entry name" value="SIMPL"/>
    <property type="match status" value="1"/>
</dbReference>
<dbReference type="GO" id="GO:0006974">
    <property type="term" value="P:DNA damage response"/>
    <property type="evidence" value="ECO:0007669"/>
    <property type="project" value="TreeGrafter"/>
</dbReference>
<accession>A0A5N1J5E8</accession>
<feature type="chain" id="PRO_5024967564" evidence="1">
    <location>
        <begin position="22"/>
        <end position="249"/>
    </location>
</feature>
<dbReference type="InterPro" id="IPR007497">
    <property type="entry name" value="SIMPL/DUF541"/>
</dbReference>
<keyword evidence="1" id="KW-0732">Signal</keyword>
<dbReference type="RefSeq" id="WP_150902274.1">
    <property type="nucleotide sequence ID" value="NZ_VTWT01000001.1"/>
</dbReference>
<dbReference type="PANTHER" id="PTHR34387">
    <property type="entry name" value="SLR1258 PROTEIN"/>
    <property type="match status" value="1"/>
</dbReference>
<evidence type="ECO:0000313" key="3">
    <source>
        <dbReference type="Proteomes" id="UP000326570"/>
    </source>
</evidence>
<protein>
    <submittedName>
        <fullName evidence="2">DUF541 domain-containing protein</fullName>
    </submittedName>
</protein>
<comment type="caution">
    <text evidence="2">The sequence shown here is derived from an EMBL/GenBank/DDBJ whole genome shotgun (WGS) entry which is preliminary data.</text>
</comment>
<keyword evidence="3" id="KW-1185">Reference proteome</keyword>